<sequence length="233" mass="26495">MSEFADGTLRNIFGAAGRDTCEACFKNVGRANLKRCSGCNQAFYCSPQCQKRVWHMHKIICKRTTDALAALPNELLEAYKRDSKAITLWLSHWQPMLYLISPYILGIRDSRGPEMARTHCIVLDITERSNPPTRAQAYRMTAGRVYPIEEWLKEMPDLEFSQEDIDLFADPYAPDGSPLIRIAVRTSSKFCRLMKLGFVQDSDGLDAFETFKDPDEWAPTLAEFIEYGTAASF</sequence>
<name>A0ACB8T1D6_9AGAM</name>
<protein>
    <submittedName>
        <fullName evidence="1">Uncharacterized protein</fullName>
    </submittedName>
</protein>
<evidence type="ECO:0000313" key="2">
    <source>
        <dbReference type="Proteomes" id="UP000814140"/>
    </source>
</evidence>
<gene>
    <name evidence="1" type="ORF">BV25DRAFT_1991611</name>
</gene>
<reference evidence="1" key="1">
    <citation type="submission" date="2021-03" db="EMBL/GenBank/DDBJ databases">
        <authorList>
            <consortium name="DOE Joint Genome Institute"/>
            <person name="Ahrendt S."/>
            <person name="Looney B.P."/>
            <person name="Miyauchi S."/>
            <person name="Morin E."/>
            <person name="Drula E."/>
            <person name="Courty P.E."/>
            <person name="Chicoki N."/>
            <person name="Fauchery L."/>
            <person name="Kohler A."/>
            <person name="Kuo A."/>
            <person name="Labutti K."/>
            <person name="Pangilinan J."/>
            <person name="Lipzen A."/>
            <person name="Riley R."/>
            <person name="Andreopoulos W."/>
            <person name="He G."/>
            <person name="Johnson J."/>
            <person name="Barry K.W."/>
            <person name="Grigoriev I.V."/>
            <person name="Nagy L."/>
            <person name="Hibbett D."/>
            <person name="Henrissat B."/>
            <person name="Matheny P.B."/>
            <person name="Labbe J."/>
            <person name="Martin F."/>
        </authorList>
    </citation>
    <scope>NUCLEOTIDE SEQUENCE</scope>
    <source>
        <strain evidence="1">HHB10654</strain>
    </source>
</reference>
<reference evidence="1" key="2">
    <citation type="journal article" date="2022" name="New Phytol.">
        <title>Evolutionary transition to the ectomycorrhizal habit in the genomes of a hyperdiverse lineage of mushroom-forming fungi.</title>
        <authorList>
            <person name="Looney B."/>
            <person name="Miyauchi S."/>
            <person name="Morin E."/>
            <person name="Drula E."/>
            <person name="Courty P.E."/>
            <person name="Kohler A."/>
            <person name="Kuo A."/>
            <person name="LaButti K."/>
            <person name="Pangilinan J."/>
            <person name="Lipzen A."/>
            <person name="Riley R."/>
            <person name="Andreopoulos W."/>
            <person name="He G."/>
            <person name="Johnson J."/>
            <person name="Nolan M."/>
            <person name="Tritt A."/>
            <person name="Barry K.W."/>
            <person name="Grigoriev I.V."/>
            <person name="Nagy L.G."/>
            <person name="Hibbett D."/>
            <person name="Henrissat B."/>
            <person name="Matheny P.B."/>
            <person name="Labbe J."/>
            <person name="Martin F.M."/>
        </authorList>
    </citation>
    <scope>NUCLEOTIDE SEQUENCE</scope>
    <source>
        <strain evidence="1">HHB10654</strain>
    </source>
</reference>
<dbReference type="EMBL" id="MU277208">
    <property type="protein sequence ID" value="KAI0062313.1"/>
    <property type="molecule type" value="Genomic_DNA"/>
</dbReference>
<accession>A0ACB8T1D6</accession>
<dbReference type="Proteomes" id="UP000814140">
    <property type="component" value="Unassembled WGS sequence"/>
</dbReference>
<organism evidence="1 2">
    <name type="scientific">Artomyces pyxidatus</name>
    <dbReference type="NCBI Taxonomy" id="48021"/>
    <lineage>
        <taxon>Eukaryota</taxon>
        <taxon>Fungi</taxon>
        <taxon>Dikarya</taxon>
        <taxon>Basidiomycota</taxon>
        <taxon>Agaricomycotina</taxon>
        <taxon>Agaricomycetes</taxon>
        <taxon>Russulales</taxon>
        <taxon>Auriscalpiaceae</taxon>
        <taxon>Artomyces</taxon>
    </lineage>
</organism>
<proteinExistence type="predicted"/>
<comment type="caution">
    <text evidence="1">The sequence shown here is derived from an EMBL/GenBank/DDBJ whole genome shotgun (WGS) entry which is preliminary data.</text>
</comment>
<keyword evidence="2" id="KW-1185">Reference proteome</keyword>
<evidence type="ECO:0000313" key="1">
    <source>
        <dbReference type="EMBL" id="KAI0062313.1"/>
    </source>
</evidence>